<keyword evidence="2" id="KW-1185">Reference proteome</keyword>
<evidence type="ECO:0000313" key="2">
    <source>
        <dbReference type="Proteomes" id="UP000253303"/>
    </source>
</evidence>
<dbReference type="RefSeq" id="WP_113982892.1">
    <property type="nucleotide sequence ID" value="NZ_QMEY01000010.1"/>
</dbReference>
<dbReference type="EMBL" id="QMEY01000010">
    <property type="protein sequence ID" value="RBQ17796.1"/>
    <property type="molecule type" value="Genomic_DNA"/>
</dbReference>
<dbReference type="AlphaFoldDB" id="A0A366LV19"/>
<protein>
    <submittedName>
        <fullName evidence="1">Uncharacterized protein</fullName>
    </submittedName>
</protein>
<organism evidence="1 2">
    <name type="scientific">Spongiactinospora rosea</name>
    <dbReference type="NCBI Taxonomy" id="2248750"/>
    <lineage>
        <taxon>Bacteria</taxon>
        <taxon>Bacillati</taxon>
        <taxon>Actinomycetota</taxon>
        <taxon>Actinomycetes</taxon>
        <taxon>Streptosporangiales</taxon>
        <taxon>Streptosporangiaceae</taxon>
        <taxon>Spongiactinospora</taxon>
    </lineage>
</organism>
<name>A0A366LV19_9ACTN</name>
<proteinExistence type="predicted"/>
<comment type="caution">
    <text evidence="1">The sequence shown here is derived from an EMBL/GenBank/DDBJ whole genome shotgun (WGS) entry which is preliminary data.</text>
</comment>
<reference evidence="1 2" key="1">
    <citation type="submission" date="2018-06" db="EMBL/GenBank/DDBJ databases">
        <title>Sphaerisporangium craniellae sp. nov., isolated from a marine sponge in the South China Sea.</title>
        <authorList>
            <person name="Li L."/>
        </authorList>
    </citation>
    <scope>NUCLEOTIDE SEQUENCE [LARGE SCALE GENOMIC DNA]</scope>
    <source>
        <strain evidence="1 2">LHW63015</strain>
    </source>
</reference>
<gene>
    <name evidence="1" type="ORF">DP939_23340</name>
</gene>
<dbReference type="OrthoDB" id="5192884at2"/>
<sequence length="166" mass="17828">MSPPACPAPLHPYGVGTPPVLVTDPAGMFAELARLDLPRGHYVVCGSATLWVRGLRAHLGDLDVLAEGPAWKRVLQLGVAPCPAPSGHGLVIRHPSGIEFADRWTPGWSTGYLISSADVIDGIPFMRLGDVLTWKQRARRAKDLPDIAAIGRLRTAWNRAPQSMAA</sequence>
<dbReference type="Proteomes" id="UP000253303">
    <property type="component" value="Unassembled WGS sequence"/>
</dbReference>
<accession>A0A366LV19</accession>
<evidence type="ECO:0000313" key="1">
    <source>
        <dbReference type="EMBL" id="RBQ17796.1"/>
    </source>
</evidence>